<feature type="domain" description="MYND-type" evidence="6">
    <location>
        <begin position="8"/>
        <end position="45"/>
    </location>
</feature>
<dbReference type="InterPro" id="IPR002893">
    <property type="entry name" value="Znf_MYND"/>
</dbReference>
<evidence type="ECO:0000256" key="5">
    <source>
        <dbReference type="SAM" id="MobiDB-lite"/>
    </source>
</evidence>
<evidence type="ECO:0000259" key="6">
    <source>
        <dbReference type="PROSITE" id="PS50865"/>
    </source>
</evidence>
<evidence type="ECO:0000313" key="8">
    <source>
        <dbReference type="Proteomes" id="UP001363622"/>
    </source>
</evidence>
<evidence type="ECO:0000256" key="4">
    <source>
        <dbReference type="PROSITE-ProRule" id="PRU00134"/>
    </source>
</evidence>
<dbReference type="PROSITE" id="PS50865">
    <property type="entry name" value="ZF_MYND_2"/>
    <property type="match status" value="1"/>
</dbReference>
<feature type="region of interest" description="Disordered" evidence="5">
    <location>
        <begin position="108"/>
        <end position="129"/>
    </location>
</feature>
<reference evidence="7 8" key="1">
    <citation type="submission" date="2024-04" db="EMBL/GenBank/DDBJ databases">
        <title>Phyllosticta paracitricarpa is synonymous to the EU quarantine fungus P. citricarpa based on phylogenomic analyses.</title>
        <authorList>
            <consortium name="Lawrence Berkeley National Laboratory"/>
            <person name="Van Ingen-Buijs V.A."/>
            <person name="Van Westerhoven A.C."/>
            <person name="Haridas S."/>
            <person name="Skiadas P."/>
            <person name="Martin F."/>
            <person name="Groenewald J.Z."/>
            <person name="Crous P.W."/>
            <person name="Seidl M.F."/>
        </authorList>
    </citation>
    <scope>NUCLEOTIDE SEQUENCE [LARGE SCALE GENOMIC DNA]</scope>
    <source>
        <strain evidence="7 8">CBS 123371</strain>
    </source>
</reference>
<name>A0ABR1KY83_9PEZI</name>
<proteinExistence type="predicted"/>
<keyword evidence="3" id="KW-0862">Zinc</keyword>
<protein>
    <recommendedName>
        <fullName evidence="6">MYND-type domain-containing protein</fullName>
    </recommendedName>
</protein>
<sequence length="129" mass="14794">MPALKSECGVCSTPDNLLRCGGCKVVFYCGREHQADDRPRHKRPCSEISKNRQKLERSETKLRAKPSDAFSTQPIFEDGVGHFWGILETRDYMRGKMRFRQLSRPRQNARSLFSRIGTRDGHASAVPQR</sequence>
<feature type="region of interest" description="Disordered" evidence="5">
    <location>
        <begin position="34"/>
        <end position="67"/>
    </location>
</feature>
<organism evidence="7 8">
    <name type="scientific">Phyllosticta citriasiana</name>
    <dbReference type="NCBI Taxonomy" id="595635"/>
    <lineage>
        <taxon>Eukaryota</taxon>
        <taxon>Fungi</taxon>
        <taxon>Dikarya</taxon>
        <taxon>Ascomycota</taxon>
        <taxon>Pezizomycotina</taxon>
        <taxon>Dothideomycetes</taxon>
        <taxon>Dothideomycetes incertae sedis</taxon>
        <taxon>Botryosphaeriales</taxon>
        <taxon>Phyllostictaceae</taxon>
        <taxon>Phyllosticta</taxon>
    </lineage>
</organism>
<feature type="compositionally biased region" description="Basic and acidic residues" evidence="5">
    <location>
        <begin position="49"/>
        <end position="66"/>
    </location>
</feature>
<evidence type="ECO:0000256" key="1">
    <source>
        <dbReference type="ARBA" id="ARBA00022723"/>
    </source>
</evidence>
<dbReference type="Proteomes" id="UP001363622">
    <property type="component" value="Unassembled WGS sequence"/>
</dbReference>
<evidence type="ECO:0000256" key="2">
    <source>
        <dbReference type="ARBA" id="ARBA00022771"/>
    </source>
</evidence>
<keyword evidence="8" id="KW-1185">Reference proteome</keyword>
<dbReference type="SUPFAM" id="SSF144232">
    <property type="entry name" value="HIT/MYND zinc finger-like"/>
    <property type="match status" value="1"/>
</dbReference>
<keyword evidence="1" id="KW-0479">Metal-binding</keyword>
<dbReference type="Gene3D" id="6.10.140.2220">
    <property type="match status" value="1"/>
</dbReference>
<comment type="caution">
    <text evidence="7">The sequence shown here is derived from an EMBL/GenBank/DDBJ whole genome shotgun (WGS) entry which is preliminary data.</text>
</comment>
<evidence type="ECO:0000313" key="7">
    <source>
        <dbReference type="EMBL" id="KAK7522428.1"/>
    </source>
</evidence>
<accession>A0ABR1KY83</accession>
<dbReference type="PROSITE" id="PS01360">
    <property type="entry name" value="ZF_MYND_1"/>
    <property type="match status" value="1"/>
</dbReference>
<evidence type="ECO:0000256" key="3">
    <source>
        <dbReference type="ARBA" id="ARBA00022833"/>
    </source>
</evidence>
<gene>
    <name evidence="7" type="ORF">IWZ03DRAFT_118269</name>
</gene>
<dbReference type="EMBL" id="JBBPHU010000002">
    <property type="protein sequence ID" value="KAK7522428.1"/>
    <property type="molecule type" value="Genomic_DNA"/>
</dbReference>
<dbReference type="Pfam" id="PF01753">
    <property type="entry name" value="zf-MYND"/>
    <property type="match status" value="1"/>
</dbReference>
<keyword evidence="2 4" id="KW-0863">Zinc-finger</keyword>